<feature type="compositionally biased region" description="Acidic residues" evidence="2">
    <location>
        <begin position="244"/>
        <end position="254"/>
    </location>
</feature>
<evidence type="ECO:0000313" key="3">
    <source>
        <dbReference type="EnsemblPlants" id="LPERR01G02720.1"/>
    </source>
</evidence>
<sequence length="254" mass="28437">MRKTRHSAAAAAGGGGGERDDLSAAAPVCGEANACLLRLKNSVDDDDGAAAAGETVKESSHRRRSRGGAPSEEVSEDDYVQFGRGLERRKRKATVTPHKEQTSKAVIKDKKIQGMYTLNHSTCYLSGLVYHLFLLTQQSQCFSELADDADLLSQENEDLKRQLADSTKEIEDLKQQLAEKTKELDDLKNKVIGHLQIQNNELKDENEQYKKTAKASRSLRLCRYCNERTTHDYRNCPKRKSDEVDQDDEEESSS</sequence>
<protein>
    <submittedName>
        <fullName evidence="3">Uncharacterized protein</fullName>
    </submittedName>
</protein>
<dbReference type="HOGENOM" id="CLU_095480_0_0_1"/>
<reference evidence="3 4" key="1">
    <citation type="submission" date="2012-08" db="EMBL/GenBank/DDBJ databases">
        <title>Oryza genome evolution.</title>
        <authorList>
            <person name="Wing R.A."/>
        </authorList>
    </citation>
    <scope>NUCLEOTIDE SEQUENCE</scope>
</reference>
<evidence type="ECO:0000256" key="1">
    <source>
        <dbReference type="SAM" id="Coils"/>
    </source>
</evidence>
<keyword evidence="1" id="KW-0175">Coiled coil</keyword>
<dbReference type="Gramene" id="LPERR01G02720.1">
    <property type="protein sequence ID" value="LPERR01G02720.1"/>
    <property type="gene ID" value="LPERR01G02720"/>
</dbReference>
<reference evidence="3" key="3">
    <citation type="submission" date="2015-04" db="UniProtKB">
        <authorList>
            <consortium name="EnsemblPlants"/>
        </authorList>
    </citation>
    <scope>IDENTIFICATION</scope>
</reference>
<feature type="region of interest" description="Disordered" evidence="2">
    <location>
        <begin position="232"/>
        <end position="254"/>
    </location>
</feature>
<feature type="compositionally biased region" description="Basic and acidic residues" evidence="2">
    <location>
        <begin position="232"/>
        <end position="243"/>
    </location>
</feature>
<dbReference type="AlphaFoldDB" id="A0A0D9UWP8"/>
<feature type="coiled-coil region" evidence="1">
    <location>
        <begin position="142"/>
        <end position="219"/>
    </location>
</feature>
<keyword evidence="4" id="KW-1185">Reference proteome</keyword>
<evidence type="ECO:0000313" key="4">
    <source>
        <dbReference type="Proteomes" id="UP000032180"/>
    </source>
</evidence>
<name>A0A0D9UWP8_9ORYZ</name>
<dbReference type="eggNOG" id="ENOG502R64C">
    <property type="taxonomic scope" value="Eukaryota"/>
</dbReference>
<evidence type="ECO:0000256" key="2">
    <source>
        <dbReference type="SAM" id="MobiDB-lite"/>
    </source>
</evidence>
<reference evidence="4" key="2">
    <citation type="submission" date="2013-12" db="EMBL/GenBank/DDBJ databases">
        <authorList>
            <person name="Yu Y."/>
            <person name="Lee S."/>
            <person name="de Baynast K."/>
            <person name="Wissotski M."/>
            <person name="Liu L."/>
            <person name="Talag J."/>
            <person name="Goicoechea J."/>
            <person name="Angelova A."/>
            <person name="Jetty R."/>
            <person name="Kudrna D."/>
            <person name="Golser W."/>
            <person name="Rivera L."/>
            <person name="Zhang J."/>
            <person name="Wing R."/>
        </authorList>
    </citation>
    <scope>NUCLEOTIDE SEQUENCE</scope>
</reference>
<organism evidence="3 4">
    <name type="scientific">Leersia perrieri</name>
    <dbReference type="NCBI Taxonomy" id="77586"/>
    <lineage>
        <taxon>Eukaryota</taxon>
        <taxon>Viridiplantae</taxon>
        <taxon>Streptophyta</taxon>
        <taxon>Embryophyta</taxon>
        <taxon>Tracheophyta</taxon>
        <taxon>Spermatophyta</taxon>
        <taxon>Magnoliopsida</taxon>
        <taxon>Liliopsida</taxon>
        <taxon>Poales</taxon>
        <taxon>Poaceae</taxon>
        <taxon>BOP clade</taxon>
        <taxon>Oryzoideae</taxon>
        <taxon>Oryzeae</taxon>
        <taxon>Oryzinae</taxon>
        <taxon>Leersia</taxon>
    </lineage>
</organism>
<proteinExistence type="predicted"/>
<dbReference type="EnsemblPlants" id="LPERR01G02720.1">
    <property type="protein sequence ID" value="LPERR01G02720.1"/>
    <property type="gene ID" value="LPERR01G02720"/>
</dbReference>
<accession>A0A0D9UWP8</accession>
<feature type="region of interest" description="Disordered" evidence="2">
    <location>
        <begin position="1"/>
        <end position="23"/>
    </location>
</feature>
<dbReference type="Proteomes" id="UP000032180">
    <property type="component" value="Chromosome 1"/>
</dbReference>
<feature type="region of interest" description="Disordered" evidence="2">
    <location>
        <begin position="45"/>
        <end position="81"/>
    </location>
</feature>